<evidence type="ECO:0000313" key="2">
    <source>
        <dbReference type="Proteomes" id="UP000319716"/>
    </source>
</evidence>
<dbReference type="Gene3D" id="3.30.360.10">
    <property type="entry name" value="Dihydrodipicolinate Reductase, domain 2"/>
    <property type="match status" value="1"/>
</dbReference>
<evidence type="ECO:0000313" key="1">
    <source>
        <dbReference type="EMBL" id="GAY77436.1"/>
    </source>
</evidence>
<accession>A0A4Y1ZE48</accession>
<keyword evidence="1" id="KW-0560">Oxidoreductase</keyword>
<organism evidence="1 2">
    <name type="scientific">Sporolactobacillus inulinus</name>
    <dbReference type="NCBI Taxonomy" id="2078"/>
    <lineage>
        <taxon>Bacteria</taxon>
        <taxon>Bacillati</taxon>
        <taxon>Bacillota</taxon>
        <taxon>Bacilli</taxon>
        <taxon>Bacillales</taxon>
        <taxon>Sporolactobacillaceae</taxon>
        <taxon>Sporolactobacillus</taxon>
    </lineage>
</organism>
<dbReference type="EMBL" id="BEXB01000026">
    <property type="protein sequence ID" value="GAY77436.1"/>
    <property type="molecule type" value="Genomic_DNA"/>
</dbReference>
<dbReference type="GO" id="GO:0016491">
    <property type="term" value="F:oxidoreductase activity"/>
    <property type="evidence" value="ECO:0007669"/>
    <property type="project" value="UniProtKB-KW"/>
</dbReference>
<protein>
    <submittedName>
        <fullName evidence="1">Carboxynorspermidine dehydrogenase</fullName>
        <ecNumber evidence="1">1.1.1.-</ecNumber>
    </submittedName>
</protein>
<name>A0A4Y1ZE48_9BACL</name>
<dbReference type="Proteomes" id="UP000319716">
    <property type="component" value="Unassembled WGS sequence"/>
</dbReference>
<reference evidence="1 2" key="1">
    <citation type="submission" date="2017-11" db="EMBL/GenBank/DDBJ databases">
        <title>Draft Genome Sequence of Sporolactobacillus inulinus NBRC 111894 Isolated from Koso, a Japanese Sugar-Vegetable Fermented Beverage.</title>
        <authorList>
            <person name="Chiou T.Y."/>
            <person name="Oshima K."/>
            <person name="Suda W."/>
            <person name="Hattori M."/>
            <person name="Takahashi T."/>
        </authorList>
    </citation>
    <scope>NUCLEOTIDE SEQUENCE [LARGE SCALE GENOMIC DNA]</scope>
    <source>
        <strain evidence="1 2">NBRC111894</strain>
    </source>
</reference>
<gene>
    <name evidence="1" type="ORF">NBRC111894_2990</name>
</gene>
<sequence length="53" mass="6238">MTANGSYFENGKFIETKPMAIKRVYDFPQIGPKDIYLLHHEEMESLAQNIKRH</sequence>
<comment type="caution">
    <text evidence="1">The sequence shown here is derived from an EMBL/GenBank/DDBJ whole genome shotgun (WGS) entry which is preliminary data.</text>
</comment>
<dbReference type="EC" id="1.1.1.-" evidence="1"/>
<proteinExistence type="predicted"/>
<dbReference type="AlphaFoldDB" id="A0A4Y1ZE48"/>